<evidence type="ECO:0000313" key="3">
    <source>
        <dbReference type="Proteomes" id="UP000441354"/>
    </source>
</evidence>
<protein>
    <submittedName>
        <fullName evidence="2">Amidase domain-containing protein</fullName>
    </submittedName>
</protein>
<dbReference type="OrthoDB" id="9812429at2"/>
<dbReference type="PANTHER" id="PTHR40032">
    <property type="entry name" value="EXPORTED PROTEIN-RELATED"/>
    <property type="match status" value="1"/>
</dbReference>
<reference evidence="2 3" key="1">
    <citation type="journal article" date="2014" name="Arch. Microbiol.">
        <title>Bacillus mesophilum sp. nov., strain IITR-54T, a novel 4-chlorobiphenyl dechlorinating bacterium.</title>
        <authorList>
            <person name="Manickam N."/>
            <person name="Singh N.K."/>
            <person name="Bajaj A."/>
            <person name="Kumar R.M."/>
            <person name="Kaur G."/>
            <person name="Kaur N."/>
            <person name="Bala M."/>
            <person name="Kumar A."/>
            <person name="Mayilraj S."/>
        </authorList>
    </citation>
    <scope>NUCLEOTIDE SEQUENCE [LARGE SCALE GENOMIC DNA]</scope>
    <source>
        <strain evidence="2 3">IITR-54</strain>
    </source>
</reference>
<sequence>MRDQLQKHLENMVGEYVSFERLSNSADLKVERKIGGLQRRNAEIVKAKATGAIIKKEQGENETELVRYRAHFQYLIKQKSSLYIEEEVEEREAEFYKGVLVDDKEIEPDYQKQSMLNDLQEGGEADVRLKFHYDRLKAVQYAETWWNSYNPAYKSFDVDCTNYISQCLHAGGAPMRGYPNRGKGWWMQNNNWSYSWTVANAMRWHLPGSNAGLQAKETAAPEQLLLGDVICYDFQGDGRFDHTTIVTGKDADGMPLVNAHTTNSRMRYWAYEDSTAYTPNIKYKFFSIDDQN</sequence>
<proteinExistence type="predicted"/>
<feature type="domain" description="Putative amidase" evidence="1">
    <location>
        <begin position="133"/>
        <end position="285"/>
    </location>
</feature>
<keyword evidence="3" id="KW-1185">Reference proteome</keyword>
<dbReference type="RefSeq" id="WP_151575456.1">
    <property type="nucleotide sequence ID" value="NZ_WBOT01000006.1"/>
</dbReference>
<dbReference type="AlphaFoldDB" id="A0A7V7RJM1"/>
<evidence type="ECO:0000259" key="1">
    <source>
        <dbReference type="Pfam" id="PF12671"/>
    </source>
</evidence>
<comment type="caution">
    <text evidence="2">The sequence shown here is derived from an EMBL/GenBank/DDBJ whole genome shotgun (WGS) entry which is preliminary data.</text>
</comment>
<organism evidence="2 3">
    <name type="scientific">Bacillus mesophilum</name>
    <dbReference type="NCBI Taxonomy" id="1071718"/>
    <lineage>
        <taxon>Bacteria</taxon>
        <taxon>Bacillati</taxon>
        <taxon>Bacillota</taxon>
        <taxon>Bacilli</taxon>
        <taxon>Bacillales</taxon>
        <taxon>Bacillaceae</taxon>
        <taxon>Bacillus</taxon>
    </lineage>
</organism>
<accession>A0A7V7RJM1</accession>
<gene>
    <name evidence="2" type="ORF">F7732_17865</name>
</gene>
<name>A0A7V7RJM1_9BACI</name>
<evidence type="ECO:0000313" key="2">
    <source>
        <dbReference type="EMBL" id="KAB2331075.1"/>
    </source>
</evidence>
<dbReference type="PANTHER" id="PTHR40032:SF1">
    <property type="entry name" value="EXPORTED PROTEIN"/>
    <property type="match status" value="1"/>
</dbReference>
<dbReference type="Pfam" id="PF12671">
    <property type="entry name" value="Amidase_6"/>
    <property type="match status" value="1"/>
</dbReference>
<dbReference type="EMBL" id="WBOT01000006">
    <property type="protein sequence ID" value="KAB2331075.1"/>
    <property type="molecule type" value="Genomic_DNA"/>
</dbReference>
<dbReference type="Proteomes" id="UP000441354">
    <property type="component" value="Unassembled WGS sequence"/>
</dbReference>
<dbReference type="InterPro" id="IPR024301">
    <property type="entry name" value="Amidase_6"/>
</dbReference>